<protein>
    <submittedName>
        <fullName evidence="2">WLM-domain-containing protein</fullName>
    </submittedName>
</protein>
<dbReference type="AlphaFoldDB" id="A0AAN6ZC06"/>
<dbReference type="GO" id="GO:0008237">
    <property type="term" value="F:metallopeptidase activity"/>
    <property type="evidence" value="ECO:0007669"/>
    <property type="project" value="TreeGrafter"/>
</dbReference>
<dbReference type="Proteomes" id="UP001304895">
    <property type="component" value="Unassembled WGS sequence"/>
</dbReference>
<evidence type="ECO:0000313" key="2">
    <source>
        <dbReference type="EMBL" id="KAK4132248.1"/>
    </source>
</evidence>
<keyword evidence="3" id="KW-1185">Reference proteome</keyword>
<name>A0AAN6ZC06_9PEZI</name>
<dbReference type="InterPro" id="IPR013536">
    <property type="entry name" value="WLM_dom"/>
</dbReference>
<reference evidence="2" key="2">
    <citation type="submission" date="2023-05" db="EMBL/GenBank/DDBJ databases">
        <authorList>
            <consortium name="Lawrence Berkeley National Laboratory"/>
            <person name="Steindorff A."/>
            <person name="Hensen N."/>
            <person name="Bonometti L."/>
            <person name="Westerberg I."/>
            <person name="Brannstrom I.O."/>
            <person name="Guillou S."/>
            <person name="Cros-Aarteil S."/>
            <person name="Calhoun S."/>
            <person name="Haridas S."/>
            <person name="Kuo A."/>
            <person name="Mondo S."/>
            <person name="Pangilinan J."/>
            <person name="Riley R."/>
            <person name="Labutti K."/>
            <person name="Andreopoulos B."/>
            <person name="Lipzen A."/>
            <person name="Chen C."/>
            <person name="Yanf M."/>
            <person name="Daum C."/>
            <person name="Ng V."/>
            <person name="Clum A."/>
            <person name="Ohm R."/>
            <person name="Martin F."/>
            <person name="Silar P."/>
            <person name="Natvig D."/>
            <person name="Lalanne C."/>
            <person name="Gautier V."/>
            <person name="Ament-Velasquez S.L."/>
            <person name="Kruys A."/>
            <person name="Hutchinson M.I."/>
            <person name="Powell A.J."/>
            <person name="Barry K."/>
            <person name="Miller A.N."/>
            <person name="Grigoriev I.V."/>
            <person name="Debuchy R."/>
            <person name="Gladieux P."/>
            <person name="Thoren M.H."/>
            <person name="Johannesson H."/>
        </authorList>
    </citation>
    <scope>NUCLEOTIDE SEQUENCE</scope>
    <source>
        <strain evidence="2">CBS 123565</strain>
    </source>
</reference>
<evidence type="ECO:0000313" key="3">
    <source>
        <dbReference type="Proteomes" id="UP001304895"/>
    </source>
</evidence>
<comment type="caution">
    <text evidence="2">The sequence shown here is derived from an EMBL/GenBank/DDBJ whole genome shotgun (WGS) entry which is preliminary data.</text>
</comment>
<dbReference type="Pfam" id="PF08325">
    <property type="entry name" value="WLM"/>
    <property type="match status" value="1"/>
</dbReference>
<sequence length="268" mass="30009">MSIEAFSHLQHMPQPQEALKLLKKVAGLVKPIMQARGWRVRLLSEFYPEPRTLGMNTGRGVEIELRLRMSENPGTFLYLEGIVDTMLHELAHMVHGPHGPEHDALWDDLRRDLNGLTARGFTGEGYLGSHSQRRLSGRAVPYEEVRRLTRDEAARRRGTASMSFSQRLDLRGSAWEGGSELGCANGRGAPEMMALSRTSARNGFRTRAEEDSPNESAVGRALWELVQEDRRGRYPYGGAFGQSSAFGPSSPFASRMGRSLFDDDDFWS</sequence>
<dbReference type="EMBL" id="MU853418">
    <property type="protein sequence ID" value="KAK4132248.1"/>
    <property type="molecule type" value="Genomic_DNA"/>
</dbReference>
<dbReference type="PROSITE" id="PS51397">
    <property type="entry name" value="WLM"/>
    <property type="match status" value="1"/>
</dbReference>
<dbReference type="GO" id="GO:0005634">
    <property type="term" value="C:nucleus"/>
    <property type="evidence" value="ECO:0007669"/>
    <property type="project" value="TreeGrafter"/>
</dbReference>
<gene>
    <name evidence="2" type="ORF">BT67DRAFT_481217</name>
</gene>
<organism evidence="2 3">
    <name type="scientific">Trichocladium antarcticum</name>
    <dbReference type="NCBI Taxonomy" id="1450529"/>
    <lineage>
        <taxon>Eukaryota</taxon>
        <taxon>Fungi</taxon>
        <taxon>Dikarya</taxon>
        <taxon>Ascomycota</taxon>
        <taxon>Pezizomycotina</taxon>
        <taxon>Sordariomycetes</taxon>
        <taxon>Sordariomycetidae</taxon>
        <taxon>Sordariales</taxon>
        <taxon>Chaetomiaceae</taxon>
        <taxon>Trichocladium</taxon>
    </lineage>
</organism>
<feature type="domain" description="WLM" evidence="1">
    <location>
        <begin position="1"/>
        <end position="159"/>
    </location>
</feature>
<evidence type="ECO:0000259" key="1">
    <source>
        <dbReference type="PROSITE" id="PS51397"/>
    </source>
</evidence>
<accession>A0AAN6ZC06</accession>
<dbReference type="PANTHER" id="PTHR46622">
    <property type="entry name" value="DNA-DEPENDENT METALLOPROTEASE WSS1"/>
    <property type="match status" value="1"/>
</dbReference>
<proteinExistence type="predicted"/>
<dbReference type="PANTHER" id="PTHR46622:SF1">
    <property type="entry name" value="DNA-DEPENDENT METALLOPROTEASE WSS1"/>
    <property type="match status" value="1"/>
</dbReference>
<dbReference type="GO" id="GO:0006281">
    <property type="term" value="P:DNA repair"/>
    <property type="evidence" value="ECO:0007669"/>
    <property type="project" value="TreeGrafter"/>
</dbReference>
<reference evidence="2" key="1">
    <citation type="journal article" date="2023" name="Mol. Phylogenet. Evol.">
        <title>Genome-scale phylogeny and comparative genomics of the fungal order Sordariales.</title>
        <authorList>
            <person name="Hensen N."/>
            <person name="Bonometti L."/>
            <person name="Westerberg I."/>
            <person name="Brannstrom I.O."/>
            <person name="Guillou S."/>
            <person name="Cros-Aarteil S."/>
            <person name="Calhoun S."/>
            <person name="Haridas S."/>
            <person name="Kuo A."/>
            <person name="Mondo S."/>
            <person name="Pangilinan J."/>
            <person name="Riley R."/>
            <person name="LaButti K."/>
            <person name="Andreopoulos B."/>
            <person name="Lipzen A."/>
            <person name="Chen C."/>
            <person name="Yan M."/>
            <person name="Daum C."/>
            <person name="Ng V."/>
            <person name="Clum A."/>
            <person name="Steindorff A."/>
            <person name="Ohm R.A."/>
            <person name="Martin F."/>
            <person name="Silar P."/>
            <person name="Natvig D.O."/>
            <person name="Lalanne C."/>
            <person name="Gautier V."/>
            <person name="Ament-Velasquez S.L."/>
            <person name="Kruys A."/>
            <person name="Hutchinson M.I."/>
            <person name="Powell A.J."/>
            <person name="Barry K."/>
            <person name="Miller A.N."/>
            <person name="Grigoriev I.V."/>
            <person name="Debuchy R."/>
            <person name="Gladieux P."/>
            <person name="Hiltunen Thoren M."/>
            <person name="Johannesson H."/>
        </authorList>
    </citation>
    <scope>NUCLEOTIDE SEQUENCE</scope>
    <source>
        <strain evidence="2">CBS 123565</strain>
    </source>
</reference>
<dbReference type="InterPro" id="IPR053000">
    <property type="entry name" value="WSS1-like_metalloprotease"/>
</dbReference>